<dbReference type="EMBL" id="JACWMX010000002">
    <property type="protein sequence ID" value="MBD1392877.1"/>
    <property type="molecule type" value="Genomic_DNA"/>
</dbReference>
<evidence type="ECO:0000256" key="4">
    <source>
        <dbReference type="ARBA" id="ARBA00022989"/>
    </source>
</evidence>
<accession>A0A926S1J5</accession>
<feature type="transmembrane region" description="Helical" evidence="6">
    <location>
        <begin position="219"/>
        <end position="241"/>
    </location>
</feature>
<dbReference type="CDD" id="cd10432">
    <property type="entry name" value="BI-1-like_bacterial"/>
    <property type="match status" value="1"/>
</dbReference>
<feature type="transmembrane region" description="Helical" evidence="6">
    <location>
        <begin position="68"/>
        <end position="84"/>
    </location>
</feature>
<keyword evidence="3 6" id="KW-0812">Transmembrane</keyword>
<feature type="transmembrane region" description="Helical" evidence="6">
    <location>
        <begin position="26"/>
        <end position="48"/>
    </location>
</feature>
<evidence type="ECO:0000256" key="5">
    <source>
        <dbReference type="ARBA" id="ARBA00023136"/>
    </source>
</evidence>
<evidence type="ECO:0000313" key="7">
    <source>
        <dbReference type="EMBL" id="MBD1392877.1"/>
    </source>
</evidence>
<dbReference type="PANTHER" id="PTHR23291:SF50">
    <property type="entry name" value="PROTEIN LIFEGUARD 4"/>
    <property type="match status" value="1"/>
</dbReference>
<dbReference type="PANTHER" id="PTHR23291">
    <property type="entry name" value="BAX INHIBITOR-RELATED"/>
    <property type="match status" value="1"/>
</dbReference>
<feature type="transmembrane region" description="Helical" evidence="6">
    <location>
        <begin position="124"/>
        <end position="143"/>
    </location>
</feature>
<dbReference type="GO" id="GO:0005886">
    <property type="term" value="C:plasma membrane"/>
    <property type="evidence" value="ECO:0007669"/>
    <property type="project" value="TreeGrafter"/>
</dbReference>
<keyword evidence="5 6" id="KW-0472">Membrane</keyword>
<reference evidence="7" key="1">
    <citation type="submission" date="2020-09" db="EMBL/GenBank/DDBJ databases">
        <title>Novel species of Mucilaginibacter isolated from a glacier on the Tibetan Plateau.</title>
        <authorList>
            <person name="Liu Q."/>
            <person name="Xin Y.-H."/>
        </authorList>
    </citation>
    <scope>NUCLEOTIDE SEQUENCE</scope>
    <source>
        <strain evidence="7">ZB1P21</strain>
    </source>
</reference>
<organism evidence="7 8">
    <name type="scientific">Mucilaginibacter glaciei</name>
    <dbReference type="NCBI Taxonomy" id="2772109"/>
    <lineage>
        <taxon>Bacteria</taxon>
        <taxon>Pseudomonadati</taxon>
        <taxon>Bacteroidota</taxon>
        <taxon>Sphingobacteriia</taxon>
        <taxon>Sphingobacteriales</taxon>
        <taxon>Sphingobacteriaceae</taxon>
        <taxon>Mucilaginibacter</taxon>
    </lineage>
</organism>
<evidence type="ECO:0000256" key="6">
    <source>
        <dbReference type="RuleBase" id="RU004379"/>
    </source>
</evidence>
<proteinExistence type="inferred from homology"/>
<feature type="transmembrane region" description="Helical" evidence="6">
    <location>
        <begin position="91"/>
        <end position="118"/>
    </location>
</feature>
<feature type="transmembrane region" description="Helical" evidence="6">
    <location>
        <begin position="155"/>
        <end position="174"/>
    </location>
</feature>
<feature type="transmembrane region" description="Helical" evidence="6">
    <location>
        <begin position="180"/>
        <end position="198"/>
    </location>
</feature>
<gene>
    <name evidence="7" type="ORF">IDJ76_07200</name>
</gene>
<comment type="subcellular location">
    <subcellularLocation>
        <location evidence="1">Membrane</location>
        <topology evidence="1">Multi-pass membrane protein</topology>
    </subcellularLocation>
</comment>
<dbReference type="Proteomes" id="UP000619078">
    <property type="component" value="Unassembled WGS sequence"/>
</dbReference>
<evidence type="ECO:0000313" key="8">
    <source>
        <dbReference type="Proteomes" id="UP000619078"/>
    </source>
</evidence>
<dbReference type="RefSeq" id="WP_191162208.1">
    <property type="nucleotide sequence ID" value="NZ_JACWMX010000002.1"/>
</dbReference>
<dbReference type="Pfam" id="PF01027">
    <property type="entry name" value="Bax1-I"/>
    <property type="match status" value="1"/>
</dbReference>
<name>A0A926S1J5_9SPHI</name>
<dbReference type="InterPro" id="IPR006214">
    <property type="entry name" value="Bax_inhibitor_1-related"/>
</dbReference>
<dbReference type="AlphaFoldDB" id="A0A926S1J5"/>
<sequence>METKTTTGYVYENVSHIENADASRKFIANVFLWMFVALCLSAFCAYIFAFNRELSSVLRDPETGRNNIYGTIVMFSPLIIAFAFNKIYNSVGFVGLVLVFLLFAALMGTSLSFIFYAYSLTTVYTVFITTAVVFGVMAVGGYITHQDLTKFGSLLIMLLIGIIIASFVNILLLHSSGLDLIISYAGAAIFIGLTAYDVQKLKRIGAGLEYGDASGKKMAIMGALTLYLDFVNLFLFLLRIFGGNRR</sequence>
<keyword evidence="4 6" id="KW-1133">Transmembrane helix</keyword>
<evidence type="ECO:0000256" key="1">
    <source>
        <dbReference type="ARBA" id="ARBA00004141"/>
    </source>
</evidence>
<evidence type="ECO:0000256" key="2">
    <source>
        <dbReference type="ARBA" id="ARBA00010350"/>
    </source>
</evidence>
<protein>
    <submittedName>
        <fullName evidence="7">Bax inhibitor-1/YccA family protein</fullName>
    </submittedName>
</protein>
<keyword evidence="8" id="KW-1185">Reference proteome</keyword>
<evidence type="ECO:0000256" key="3">
    <source>
        <dbReference type="ARBA" id="ARBA00022692"/>
    </source>
</evidence>
<comment type="caution">
    <text evidence="7">The sequence shown here is derived from an EMBL/GenBank/DDBJ whole genome shotgun (WGS) entry which is preliminary data.</text>
</comment>
<comment type="similarity">
    <text evidence="2 6">Belongs to the BI1 family.</text>
</comment>